<dbReference type="OrthoDB" id="10251342at2759"/>
<sequence>MQSDDVIWSVINHQFCSYKVKTTTQNFCRNEYNVTGLCNRASCPLANSRYATVREKEGVLYLCVKTIERAHSPANMWERIKLSNNYAKALEQIDQELQHWPNFTIHKCKQRVTKITQYLIKMRRLKLRQEPKLIGVKKKLDRREATRERKALSAAHLERSIEKELIERLKSKSYGDAPLNVNESVWQAILDREKAGKEKDTEEDLDLMDDETDEEDEDELEEEMEDFGDNEFVSDFSDEDDDEDEESDEESNATSDEESSEEESDAAETKLGKRRPKAGPSKKRVEKKPRKGPRVEVEYEEEVERMPVKNSVRADW</sequence>
<evidence type="ECO:0000256" key="4">
    <source>
        <dbReference type="PIRNR" id="PIRNR003352"/>
    </source>
</evidence>
<evidence type="ECO:0000259" key="6">
    <source>
        <dbReference type="Pfam" id="PF01778"/>
    </source>
</evidence>
<dbReference type="PANTHER" id="PTHR23405:SF4">
    <property type="entry name" value="PROTEIN MAK16 HOMOLOG"/>
    <property type="match status" value="1"/>
</dbReference>
<dbReference type="PIRSF" id="PIRSF003352">
    <property type="entry name" value="MAK16"/>
    <property type="match status" value="1"/>
</dbReference>
<dbReference type="GO" id="GO:0030687">
    <property type="term" value="C:preribosome, large subunit precursor"/>
    <property type="evidence" value="ECO:0007669"/>
    <property type="project" value="TreeGrafter"/>
</dbReference>
<feature type="domain" description="Ribosomal eL28/Mak16" evidence="6">
    <location>
        <begin position="6"/>
        <end position="118"/>
    </location>
</feature>
<dbReference type="InterPro" id="IPR029004">
    <property type="entry name" value="Ribosomal_eL28/Mak16"/>
</dbReference>
<comment type="subcellular location">
    <subcellularLocation>
        <location evidence="1">Nucleus</location>
    </subcellularLocation>
</comment>
<dbReference type="GO" id="GO:0000460">
    <property type="term" value="P:maturation of 5.8S rRNA"/>
    <property type="evidence" value="ECO:0007669"/>
    <property type="project" value="TreeGrafter"/>
</dbReference>
<evidence type="ECO:0000256" key="5">
    <source>
        <dbReference type="SAM" id="MobiDB-lite"/>
    </source>
</evidence>
<dbReference type="FunFam" id="3.30.390.110:FF:000001">
    <property type="entry name" value="Protein MAK16 homolog"/>
    <property type="match status" value="1"/>
</dbReference>
<dbReference type="AlphaFoldDB" id="A0A8H5FGU1"/>
<reference evidence="7 8" key="1">
    <citation type="journal article" date="2020" name="ISME J.">
        <title>Uncovering the hidden diversity of litter-decomposition mechanisms in mushroom-forming fungi.</title>
        <authorList>
            <person name="Floudas D."/>
            <person name="Bentzer J."/>
            <person name="Ahren D."/>
            <person name="Johansson T."/>
            <person name="Persson P."/>
            <person name="Tunlid A."/>
        </authorList>
    </citation>
    <scope>NUCLEOTIDE SEQUENCE [LARGE SCALE GENOMIC DNA]</scope>
    <source>
        <strain evidence="7 8">CBS 175.51</strain>
    </source>
</reference>
<keyword evidence="8" id="KW-1185">Reference proteome</keyword>
<evidence type="ECO:0000256" key="2">
    <source>
        <dbReference type="ARBA" id="ARBA00005514"/>
    </source>
</evidence>
<feature type="compositionally biased region" description="Acidic residues" evidence="5">
    <location>
        <begin position="201"/>
        <end position="229"/>
    </location>
</feature>
<dbReference type="Gene3D" id="3.30.390.110">
    <property type="match status" value="1"/>
</dbReference>
<name>A0A8H5FGU1_9AGAR</name>
<feature type="compositionally biased region" description="Basic and acidic residues" evidence="5">
    <location>
        <begin position="304"/>
        <end position="316"/>
    </location>
</feature>
<dbReference type="PANTHER" id="PTHR23405">
    <property type="entry name" value="MAINTENANCE OF KILLER 16 MAK16 PROTEIN-RELATED"/>
    <property type="match status" value="1"/>
</dbReference>
<feature type="region of interest" description="Disordered" evidence="5">
    <location>
        <begin position="194"/>
        <end position="316"/>
    </location>
</feature>
<comment type="similarity">
    <text evidence="2 4">Belongs to the MAK16 family.</text>
</comment>
<dbReference type="Pfam" id="PF04874">
    <property type="entry name" value="Mak16"/>
    <property type="match status" value="1"/>
</dbReference>
<evidence type="ECO:0000313" key="7">
    <source>
        <dbReference type="EMBL" id="KAF5336057.1"/>
    </source>
</evidence>
<comment type="caution">
    <text evidence="7">The sequence shown here is derived from an EMBL/GenBank/DDBJ whole genome shotgun (WGS) entry which is preliminary data.</text>
</comment>
<protein>
    <recommendedName>
        <fullName evidence="4">Protein MAK16</fullName>
    </recommendedName>
</protein>
<dbReference type="Pfam" id="PF01778">
    <property type="entry name" value="Ribosomal_L28e"/>
    <property type="match status" value="1"/>
</dbReference>
<keyword evidence="3 4" id="KW-0539">Nucleus</keyword>
<evidence type="ECO:0000313" key="8">
    <source>
        <dbReference type="Proteomes" id="UP000541558"/>
    </source>
</evidence>
<organism evidence="7 8">
    <name type="scientific">Ephemerocybe angulata</name>
    <dbReference type="NCBI Taxonomy" id="980116"/>
    <lineage>
        <taxon>Eukaryota</taxon>
        <taxon>Fungi</taxon>
        <taxon>Dikarya</taxon>
        <taxon>Basidiomycota</taxon>
        <taxon>Agaricomycotina</taxon>
        <taxon>Agaricomycetes</taxon>
        <taxon>Agaricomycetidae</taxon>
        <taxon>Agaricales</taxon>
        <taxon>Agaricineae</taxon>
        <taxon>Psathyrellaceae</taxon>
        <taxon>Ephemerocybe</taxon>
    </lineage>
</organism>
<accession>A0A8H5FGU1</accession>
<gene>
    <name evidence="7" type="ORF">D9611_006254</name>
</gene>
<evidence type="ECO:0000256" key="1">
    <source>
        <dbReference type="ARBA" id="ARBA00004123"/>
    </source>
</evidence>
<evidence type="ECO:0000256" key="3">
    <source>
        <dbReference type="ARBA" id="ARBA00023242"/>
    </source>
</evidence>
<dbReference type="Proteomes" id="UP000541558">
    <property type="component" value="Unassembled WGS sequence"/>
</dbReference>
<feature type="compositionally biased region" description="Acidic residues" evidence="5">
    <location>
        <begin position="236"/>
        <end position="266"/>
    </location>
</feature>
<dbReference type="GO" id="GO:0000470">
    <property type="term" value="P:maturation of LSU-rRNA"/>
    <property type="evidence" value="ECO:0007669"/>
    <property type="project" value="TreeGrafter"/>
</dbReference>
<dbReference type="GO" id="GO:0005730">
    <property type="term" value="C:nucleolus"/>
    <property type="evidence" value="ECO:0007669"/>
    <property type="project" value="UniProtKB-UniRule"/>
</dbReference>
<dbReference type="EMBL" id="JAACJK010000059">
    <property type="protein sequence ID" value="KAF5336057.1"/>
    <property type="molecule type" value="Genomic_DNA"/>
</dbReference>
<feature type="compositionally biased region" description="Basic residues" evidence="5">
    <location>
        <begin position="272"/>
        <end position="292"/>
    </location>
</feature>
<proteinExistence type="inferred from homology"/>
<dbReference type="InterPro" id="IPR006958">
    <property type="entry name" value="Mak16"/>
</dbReference>